<name>A0A6L9SJG4_9ACTN</name>
<sequence length="103" mass="11553">MTVGAEYHGQQPPPEATPRAIRAALLPEEAGDFDREFRQAMAEATETLDLTGVLALLRRWQRVAWSSQDERAHRQMLRNAEQLALGSDIATEPWDVTKARLGL</sequence>
<keyword evidence="2" id="KW-1185">Reference proteome</keyword>
<gene>
    <name evidence="1" type="ORF">G1H10_29030</name>
</gene>
<dbReference type="AlphaFoldDB" id="A0A6L9SJG4"/>
<dbReference type="Proteomes" id="UP000475214">
    <property type="component" value="Unassembled WGS sequence"/>
</dbReference>
<evidence type="ECO:0000313" key="1">
    <source>
        <dbReference type="EMBL" id="NEE04220.1"/>
    </source>
</evidence>
<evidence type="ECO:0000313" key="2">
    <source>
        <dbReference type="Proteomes" id="UP000475214"/>
    </source>
</evidence>
<reference evidence="1 2" key="1">
    <citation type="submission" date="2020-02" db="EMBL/GenBank/DDBJ databases">
        <authorList>
            <person name="Li X.-J."/>
            <person name="Han X.-M."/>
        </authorList>
    </citation>
    <scope>NUCLEOTIDE SEQUENCE [LARGE SCALE GENOMIC DNA]</scope>
    <source>
        <strain evidence="1 2">CCTCC AB 2017055</strain>
    </source>
</reference>
<proteinExistence type="predicted"/>
<dbReference type="InterPro" id="IPR046214">
    <property type="entry name" value="DUF6247"/>
</dbReference>
<organism evidence="1 2">
    <name type="scientific">Phytoactinopolyspora halotolerans</name>
    <dbReference type="NCBI Taxonomy" id="1981512"/>
    <lineage>
        <taxon>Bacteria</taxon>
        <taxon>Bacillati</taxon>
        <taxon>Actinomycetota</taxon>
        <taxon>Actinomycetes</taxon>
        <taxon>Jiangellales</taxon>
        <taxon>Jiangellaceae</taxon>
        <taxon>Phytoactinopolyspora</taxon>
    </lineage>
</organism>
<protein>
    <submittedName>
        <fullName evidence="1">Uncharacterized protein</fullName>
    </submittedName>
</protein>
<dbReference type="EMBL" id="JAAGOA010000030">
    <property type="protein sequence ID" value="NEE04220.1"/>
    <property type="molecule type" value="Genomic_DNA"/>
</dbReference>
<dbReference type="Pfam" id="PF19760">
    <property type="entry name" value="DUF6247"/>
    <property type="match status" value="1"/>
</dbReference>
<comment type="caution">
    <text evidence="1">The sequence shown here is derived from an EMBL/GenBank/DDBJ whole genome shotgun (WGS) entry which is preliminary data.</text>
</comment>
<accession>A0A6L9SJG4</accession>
<dbReference type="RefSeq" id="WP_163744559.1">
    <property type="nucleotide sequence ID" value="NZ_JAAGOA010000030.1"/>
</dbReference>